<proteinExistence type="predicted"/>
<evidence type="ECO:0000256" key="2">
    <source>
        <dbReference type="ARBA" id="ARBA00004371"/>
    </source>
</evidence>
<evidence type="ECO:0000313" key="12">
    <source>
        <dbReference type="Proteomes" id="UP001153148"/>
    </source>
</evidence>
<gene>
    <name evidence="11" type="ORF">TPAB3V08_LOCUS12668</name>
</gene>
<evidence type="ECO:0000256" key="8">
    <source>
        <dbReference type="ARBA" id="ARBA00041780"/>
    </source>
</evidence>
<evidence type="ECO:0000256" key="5">
    <source>
        <dbReference type="ARBA" id="ARBA00023136"/>
    </source>
</evidence>
<dbReference type="Proteomes" id="UP001153148">
    <property type="component" value="Unassembled WGS sequence"/>
</dbReference>
<dbReference type="Pfam" id="PF07534">
    <property type="entry name" value="TLD"/>
    <property type="match status" value="1"/>
</dbReference>
<dbReference type="PANTHER" id="PTHR23354:SF131">
    <property type="entry name" value="MTOR-ASSOCIATED PROTEIN MEAK7"/>
    <property type="match status" value="1"/>
</dbReference>
<evidence type="ECO:0000256" key="4">
    <source>
        <dbReference type="ARBA" id="ARBA00022490"/>
    </source>
</evidence>
<keyword evidence="4" id="KW-0963">Cytoplasm</keyword>
<feature type="domain" description="TLDc" evidence="10">
    <location>
        <begin position="4"/>
        <end position="79"/>
    </location>
</feature>
<evidence type="ECO:0000313" key="11">
    <source>
        <dbReference type="EMBL" id="CAG2065725.1"/>
    </source>
</evidence>
<comment type="subcellular location">
    <subcellularLocation>
        <location evidence="3">Cytoplasm</location>
    </subcellularLocation>
    <subcellularLocation>
        <location evidence="2">Lysosome</location>
    </subcellularLocation>
    <subcellularLocation>
        <location evidence="1">Membrane</location>
    </subcellularLocation>
</comment>
<sequence>MMSYETTGYNNHYQYLNIQQQTMPNGLGMGGQFNYFGLWLDAEFGIGHCSETCTTYKNCPMLSSNKNFETHHVEVWAVGSKPKVEEDDEMLTIAKSPRSWLCREVVCWGKKEHTKTRKSQRCFPIVTMQFPQR</sequence>
<evidence type="ECO:0000256" key="9">
    <source>
        <dbReference type="ARBA" id="ARBA00042134"/>
    </source>
</evidence>
<evidence type="ECO:0000256" key="7">
    <source>
        <dbReference type="ARBA" id="ARBA00039594"/>
    </source>
</evidence>
<evidence type="ECO:0000256" key="6">
    <source>
        <dbReference type="ARBA" id="ARBA00023228"/>
    </source>
</evidence>
<evidence type="ECO:0000259" key="10">
    <source>
        <dbReference type="Pfam" id="PF07534"/>
    </source>
</evidence>
<evidence type="ECO:0000256" key="1">
    <source>
        <dbReference type="ARBA" id="ARBA00004370"/>
    </source>
</evidence>
<protein>
    <recommendedName>
        <fullName evidence="7">MTOR-associated protein MEAK7</fullName>
    </recommendedName>
    <alternativeName>
        <fullName evidence="9">TBC/LysM-associated domain-containing protein 1</fullName>
    </alternativeName>
    <alternativeName>
        <fullName evidence="8">TLD domain-containing protein 1</fullName>
    </alternativeName>
</protein>
<comment type="caution">
    <text evidence="11">The sequence shown here is derived from an EMBL/GenBank/DDBJ whole genome shotgun (WGS) entry which is preliminary data.</text>
</comment>
<organism evidence="11 12">
    <name type="scientific">Timema podura</name>
    <name type="common">Walking stick</name>
    <dbReference type="NCBI Taxonomy" id="61482"/>
    <lineage>
        <taxon>Eukaryota</taxon>
        <taxon>Metazoa</taxon>
        <taxon>Ecdysozoa</taxon>
        <taxon>Arthropoda</taxon>
        <taxon>Hexapoda</taxon>
        <taxon>Insecta</taxon>
        <taxon>Pterygota</taxon>
        <taxon>Neoptera</taxon>
        <taxon>Polyneoptera</taxon>
        <taxon>Phasmatodea</taxon>
        <taxon>Timematodea</taxon>
        <taxon>Timematoidea</taxon>
        <taxon>Timematidae</taxon>
        <taxon>Timema</taxon>
    </lineage>
</organism>
<dbReference type="InterPro" id="IPR006571">
    <property type="entry name" value="TLDc_dom"/>
</dbReference>
<keyword evidence="5" id="KW-0472">Membrane</keyword>
<accession>A0ABN7PI09</accession>
<keyword evidence="6" id="KW-0458">Lysosome</keyword>
<dbReference type="EMBL" id="CAJPIN010046235">
    <property type="protein sequence ID" value="CAG2065725.1"/>
    <property type="molecule type" value="Genomic_DNA"/>
</dbReference>
<evidence type="ECO:0000256" key="3">
    <source>
        <dbReference type="ARBA" id="ARBA00004496"/>
    </source>
</evidence>
<dbReference type="PANTHER" id="PTHR23354">
    <property type="entry name" value="NUCLEOLAR PROTEIN 7/ESTROGEN RECEPTOR COACTIVATOR-RELATED"/>
    <property type="match status" value="1"/>
</dbReference>
<keyword evidence="12" id="KW-1185">Reference proteome</keyword>
<reference evidence="11" key="1">
    <citation type="submission" date="2021-03" db="EMBL/GenBank/DDBJ databases">
        <authorList>
            <person name="Tran Van P."/>
        </authorList>
    </citation>
    <scope>NUCLEOTIDE SEQUENCE</scope>
</reference>
<feature type="non-terminal residue" evidence="11">
    <location>
        <position position="133"/>
    </location>
</feature>
<name>A0ABN7PI09_TIMPD</name>